<feature type="domain" description="DHHA1" evidence="5">
    <location>
        <begin position="601"/>
        <end position="676"/>
    </location>
</feature>
<dbReference type="InterPro" id="IPR014528">
    <property type="entry name" value="GdpP/PdeA"/>
</dbReference>
<dbReference type="PANTHER" id="PTHR47618">
    <property type="entry name" value="BIFUNCTIONAL OLIGORIBONUCLEASE AND PAP PHOSPHATASE NRNA"/>
    <property type="match status" value="1"/>
</dbReference>
<organism evidence="6 7">
    <name type="scientific">Marvinbryantia formatexigens DSM 14469</name>
    <dbReference type="NCBI Taxonomy" id="478749"/>
    <lineage>
        <taxon>Bacteria</taxon>
        <taxon>Bacillati</taxon>
        <taxon>Bacillota</taxon>
        <taxon>Clostridia</taxon>
        <taxon>Lachnospirales</taxon>
        <taxon>Lachnospiraceae</taxon>
        <taxon>Marvinbryantia</taxon>
    </lineage>
</organism>
<dbReference type="GO" id="GO:0016787">
    <property type="term" value="F:hydrolase activity"/>
    <property type="evidence" value="ECO:0007669"/>
    <property type="project" value="UniProtKB-UniRule"/>
</dbReference>
<dbReference type="InterPro" id="IPR051319">
    <property type="entry name" value="Oligoribo/pAp-PDE_c-di-AMP_PDE"/>
</dbReference>
<evidence type="ECO:0000259" key="5">
    <source>
        <dbReference type="Pfam" id="PF02272"/>
    </source>
</evidence>
<reference evidence="6" key="1">
    <citation type="submission" date="2009-07" db="EMBL/GenBank/DDBJ databases">
        <authorList>
            <person name="Weinstock G."/>
            <person name="Sodergren E."/>
            <person name="Clifton S."/>
            <person name="Fulton L."/>
            <person name="Fulton B."/>
            <person name="Courtney L."/>
            <person name="Fronick C."/>
            <person name="Harrison M."/>
            <person name="Strong C."/>
            <person name="Farmer C."/>
            <person name="Delahaunty K."/>
            <person name="Markovic C."/>
            <person name="Hall O."/>
            <person name="Minx P."/>
            <person name="Tomlinson C."/>
            <person name="Mitreva M."/>
            <person name="Nelson J."/>
            <person name="Hou S."/>
            <person name="Wollam A."/>
            <person name="Pepin K.H."/>
            <person name="Johnson M."/>
            <person name="Bhonagiri V."/>
            <person name="Nash W.E."/>
            <person name="Warren W."/>
            <person name="Chinwalla A."/>
            <person name="Mardis E.R."/>
            <person name="Wilson R.K."/>
        </authorList>
    </citation>
    <scope>NUCLEOTIDE SEQUENCE [LARGE SCALE GENOMIC DNA]</scope>
    <source>
        <strain evidence="6">DSM 14469</strain>
    </source>
</reference>
<dbReference type="GO" id="GO:0003676">
    <property type="term" value="F:nucleic acid binding"/>
    <property type="evidence" value="ECO:0007669"/>
    <property type="project" value="UniProtKB-UniRule"/>
</dbReference>
<keyword evidence="2" id="KW-0479">Metal-binding</keyword>
<dbReference type="GO" id="GO:0106409">
    <property type="term" value="F:cyclic-di-AMP phosphodiesterase activity"/>
    <property type="evidence" value="ECO:0007669"/>
    <property type="project" value="RHEA"/>
</dbReference>
<evidence type="ECO:0000256" key="1">
    <source>
        <dbReference type="PIRNR" id="PIRNR026583"/>
    </source>
</evidence>
<keyword evidence="1" id="KW-1003">Cell membrane</keyword>
<dbReference type="InterPro" id="IPR003156">
    <property type="entry name" value="DHHA1_dom"/>
</dbReference>
<dbReference type="GO" id="GO:0046872">
    <property type="term" value="F:metal ion binding"/>
    <property type="evidence" value="ECO:0007669"/>
    <property type="project" value="UniProtKB-KW"/>
</dbReference>
<comment type="catalytic activity">
    <reaction evidence="1">
        <text>3',3'-c-di-AMP + H2O = 5'-O-phosphonoadenylyl-(3'-&gt;5')-adenosine + H(+)</text>
        <dbReference type="Rhea" id="RHEA:54420"/>
        <dbReference type="ChEBI" id="CHEBI:15377"/>
        <dbReference type="ChEBI" id="CHEBI:15378"/>
        <dbReference type="ChEBI" id="CHEBI:71500"/>
        <dbReference type="ChEBI" id="CHEBI:138171"/>
    </reaction>
</comment>
<dbReference type="Gene3D" id="3.30.450.20">
    <property type="entry name" value="PAS domain"/>
    <property type="match status" value="1"/>
</dbReference>
<feature type="binding site" evidence="2">
    <location>
        <position position="448"/>
    </location>
    <ligand>
        <name>Mn(2+)</name>
        <dbReference type="ChEBI" id="CHEBI:29035"/>
        <label>2</label>
    </ligand>
</feature>
<dbReference type="RefSeq" id="WP_006859924.1">
    <property type="nucleotide sequence ID" value="NZ_ACCL02000001.1"/>
</dbReference>
<comment type="cofactor">
    <cofactor evidence="2">
        <name>Mn(2+)</name>
        <dbReference type="ChEBI" id="CHEBI:29035"/>
    </cofactor>
    <text evidence="2">For phosphodiesterase activity, probably binds 2 Mn(2+) per subunit.</text>
</comment>
<keyword evidence="1" id="KW-0378">Hydrolase</keyword>
<dbReference type="PIRSF" id="PIRSF026583">
    <property type="entry name" value="YybT"/>
    <property type="match status" value="1"/>
</dbReference>
<dbReference type="Gene3D" id="3.90.1640.10">
    <property type="entry name" value="inorganic pyrophosphatase (n-terminal core)"/>
    <property type="match status" value="1"/>
</dbReference>
<name>C6L933_9FIRM</name>
<evidence type="ECO:0000313" key="6">
    <source>
        <dbReference type="EMBL" id="EET62772.1"/>
    </source>
</evidence>
<dbReference type="eggNOG" id="COG3887">
    <property type="taxonomic scope" value="Bacteria"/>
</dbReference>
<dbReference type="Proteomes" id="UP000005561">
    <property type="component" value="Unassembled WGS sequence"/>
</dbReference>
<dbReference type="STRING" id="168384.SAMN05660368_01746"/>
<comment type="similarity">
    <text evidence="1">Belongs to the GdpP/PdeA phosphodiesterase family.</text>
</comment>
<comment type="subcellular location">
    <subcellularLocation>
        <location evidence="1">Cell membrane</location>
    </subcellularLocation>
</comment>
<feature type="binding site" evidence="2">
    <location>
        <position position="374"/>
    </location>
    <ligand>
        <name>Mn(2+)</name>
        <dbReference type="ChEBI" id="CHEBI:29035"/>
        <label>1</label>
    </ligand>
</feature>
<dbReference type="Pfam" id="PF02272">
    <property type="entry name" value="DHHA1"/>
    <property type="match status" value="1"/>
</dbReference>
<dbReference type="Gene3D" id="3.10.310.30">
    <property type="match status" value="1"/>
</dbReference>
<proteinExistence type="inferred from homology"/>
<feature type="transmembrane region" description="Helical" evidence="3">
    <location>
        <begin position="44"/>
        <end position="64"/>
    </location>
</feature>
<keyword evidence="2" id="KW-0464">Manganese</keyword>
<dbReference type="AlphaFoldDB" id="C6L933"/>
<dbReference type="SUPFAM" id="SSF64182">
    <property type="entry name" value="DHH phosphoesterases"/>
    <property type="match status" value="1"/>
</dbReference>
<keyword evidence="3" id="KW-1133">Transmembrane helix</keyword>
<evidence type="ECO:0000259" key="4">
    <source>
        <dbReference type="Pfam" id="PF01368"/>
    </source>
</evidence>
<dbReference type="Pfam" id="PF01368">
    <property type="entry name" value="DHH"/>
    <property type="match status" value="1"/>
</dbReference>
<dbReference type="InterPro" id="IPR001667">
    <property type="entry name" value="DDH_dom"/>
</dbReference>
<dbReference type="GO" id="GO:0005886">
    <property type="term" value="C:plasma membrane"/>
    <property type="evidence" value="ECO:0007669"/>
    <property type="project" value="UniProtKB-SubCell"/>
</dbReference>
<feature type="binding site" evidence="2">
    <location>
        <position position="527"/>
    </location>
    <ligand>
        <name>Mn(2+)</name>
        <dbReference type="ChEBI" id="CHEBI:29035"/>
        <label>2</label>
    </ligand>
</feature>
<dbReference type="EC" id="3.1.4.-" evidence="1"/>
<protein>
    <recommendedName>
        <fullName evidence="1">Cyclic-di-AMP phosphodiesterase</fullName>
        <ecNumber evidence="1">3.1.4.-</ecNumber>
    </recommendedName>
</protein>
<feature type="binding site" evidence="2">
    <location>
        <position position="448"/>
    </location>
    <ligand>
        <name>Mn(2+)</name>
        <dbReference type="ChEBI" id="CHEBI:29035"/>
        <label>1</label>
    </ligand>
</feature>
<keyword evidence="7" id="KW-1185">Reference proteome</keyword>
<dbReference type="PANTHER" id="PTHR47618:SF2">
    <property type="entry name" value="CYCLIC-DI-AMP PHOSPHODIESTERASE GDPP"/>
    <property type="match status" value="1"/>
</dbReference>
<keyword evidence="3" id="KW-0812">Transmembrane</keyword>
<dbReference type="FunFam" id="3.90.1640.10:FF:000002">
    <property type="entry name" value="Cyclic-di-AMP phosphodiesterase"/>
    <property type="match status" value="1"/>
</dbReference>
<evidence type="ECO:0000256" key="3">
    <source>
        <dbReference type="SAM" id="Phobius"/>
    </source>
</evidence>
<dbReference type="Pfam" id="PF24898">
    <property type="entry name" value="GGDEF_GdpP"/>
    <property type="match status" value="1"/>
</dbReference>
<feature type="binding site" evidence="2">
    <location>
        <position position="472"/>
    </location>
    <ligand>
        <name>Mn(2+)</name>
        <dbReference type="ChEBI" id="CHEBI:29035"/>
        <label>2</label>
    </ligand>
</feature>
<gene>
    <name evidence="6" type="ORF">BRYFOR_05123</name>
</gene>
<keyword evidence="1 3" id="KW-0472">Membrane</keyword>
<accession>C6L933</accession>
<sequence length="684" mass="77427">MIMPKSKAKYSGRLRPYLAWPVITAVLFIILSFIICFMDIKAGIVASIFTLCYLAVVIVLVFVYKPKVMTDLVSFAAQYGQVQKQMLDEFSIPYGVLDIDGKIIWMNQHMRMMLEKSNRYHKSITNLIPEITPDKLPQSREPVSFEFRMNDRDYRAELKRICIDEWSASTDLMSIPAEQSYLHTLYIFDNTELKKALRANEEQRLVVGLIYIDNYDEVLDSTDDVRRSLLLALVDRKIDKFISNHHGLMKKLDKDKYYIIMKQKYLDIVKTNRFSLLEDIKTLNIGNDMRLTLSIGIGANGSSYIETYEFSRAAIDLALGRGGDQAVVKTPDGISYYGGKSQQMEKNTRVKARVKAQALREFISTRDDVIIMGHKVTDIDTFGAAVGIYRAARVLGKRAYILIDENSTSIRPYLNLFRENKEYESDMFINHRDADELVDNDTLLVVVDTNRPSNTEYPELLERSRTIAVLDHHRQSSEVIKNATLSYIEPYASSACEMVAEILQYFDDGVKLTSIEADCLYAGIIVDTNNFVAKTGVRTFEAAAYLRRCGADVTKVRKMMRNDMASYKARAEAVRHAELYLDNYAISILPSTGLDSPTIVGAQAANELLNITGVKASFILTSYNNQIYISARSIDEVNVQIIMERMGGGGHMNIAGAQLKDVTPQQAVDKLKETLQTMKDEGAI</sequence>
<dbReference type="EMBL" id="ACCL02000001">
    <property type="protein sequence ID" value="EET62772.1"/>
    <property type="molecule type" value="Genomic_DNA"/>
</dbReference>
<feature type="binding site" evidence="2">
    <location>
        <position position="380"/>
    </location>
    <ligand>
        <name>Mn(2+)</name>
        <dbReference type="ChEBI" id="CHEBI:29035"/>
        <label>2</label>
    </ligand>
</feature>
<dbReference type="InterPro" id="IPR038763">
    <property type="entry name" value="DHH_sf"/>
</dbReference>
<feature type="transmembrane region" description="Helical" evidence="3">
    <location>
        <begin position="17"/>
        <end position="37"/>
    </location>
</feature>
<comment type="function">
    <text evidence="1">Has phosphodiesterase (PDE) activity against cyclic-di-AMP (c-di-AMP).</text>
</comment>
<evidence type="ECO:0000313" key="7">
    <source>
        <dbReference type="Proteomes" id="UP000005561"/>
    </source>
</evidence>
<feature type="binding site" evidence="2">
    <location>
        <position position="378"/>
    </location>
    <ligand>
        <name>Mn(2+)</name>
        <dbReference type="ChEBI" id="CHEBI:29035"/>
        <label>1</label>
    </ligand>
</feature>
<comment type="caution">
    <text evidence="6">The sequence shown here is derived from an EMBL/GenBank/DDBJ whole genome shotgun (WGS) entry which is preliminary data.</text>
</comment>
<evidence type="ECO:0000256" key="2">
    <source>
        <dbReference type="PIRSR" id="PIRSR026583-50"/>
    </source>
</evidence>
<feature type="domain" description="DDH" evidence="4">
    <location>
        <begin position="369"/>
        <end position="524"/>
    </location>
</feature>